<organism evidence="2 3">
    <name type="scientific">Candidatus Propionivibrio dominans</name>
    <dbReference type="NCBI Taxonomy" id="2954373"/>
    <lineage>
        <taxon>Bacteria</taxon>
        <taxon>Pseudomonadati</taxon>
        <taxon>Pseudomonadota</taxon>
        <taxon>Betaproteobacteria</taxon>
        <taxon>Rhodocyclales</taxon>
        <taxon>Rhodocyclaceae</taxon>
        <taxon>Propionivibrio</taxon>
    </lineage>
</organism>
<protein>
    <submittedName>
        <fullName evidence="2">Cyclic nucleotide-binding domain-containing protein</fullName>
    </submittedName>
</protein>
<dbReference type="PROSITE" id="PS50042">
    <property type="entry name" value="CNMP_BINDING_3"/>
    <property type="match status" value="1"/>
</dbReference>
<evidence type="ECO:0000313" key="2">
    <source>
        <dbReference type="EMBL" id="MBK7423397.1"/>
    </source>
</evidence>
<dbReference type="AlphaFoldDB" id="A0A9D7F7E0"/>
<reference evidence="2" key="1">
    <citation type="submission" date="2020-10" db="EMBL/GenBank/DDBJ databases">
        <title>Connecting structure to function with the recovery of over 1000 high-quality activated sludge metagenome-assembled genomes encoding full-length rRNA genes using long-read sequencing.</title>
        <authorList>
            <person name="Singleton C.M."/>
            <person name="Petriglieri F."/>
            <person name="Kristensen J.M."/>
            <person name="Kirkegaard R.H."/>
            <person name="Michaelsen T.Y."/>
            <person name="Andersen M.H."/>
            <person name="Karst S.M."/>
            <person name="Dueholm M.S."/>
            <person name="Nielsen P.H."/>
            <person name="Albertsen M."/>
        </authorList>
    </citation>
    <scope>NUCLEOTIDE SEQUENCE</scope>
    <source>
        <strain evidence="2">EsbW_18-Q3-R4-48_MAXAC.044</strain>
    </source>
</reference>
<accession>A0A9D7F7E0</accession>
<dbReference type="EMBL" id="JADJNC010000014">
    <property type="protein sequence ID" value="MBK7423397.1"/>
    <property type="molecule type" value="Genomic_DNA"/>
</dbReference>
<evidence type="ECO:0000259" key="1">
    <source>
        <dbReference type="PROSITE" id="PS50042"/>
    </source>
</evidence>
<dbReference type="CDD" id="cd00038">
    <property type="entry name" value="CAP_ED"/>
    <property type="match status" value="1"/>
</dbReference>
<feature type="domain" description="Cyclic nucleotide-binding" evidence="1">
    <location>
        <begin position="1"/>
        <end position="78"/>
    </location>
</feature>
<dbReference type="Proteomes" id="UP000886602">
    <property type="component" value="Unassembled WGS sequence"/>
</dbReference>
<dbReference type="Pfam" id="PF00027">
    <property type="entry name" value="cNMP_binding"/>
    <property type="match status" value="1"/>
</dbReference>
<name>A0A9D7F7E0_9RHOO</name>
<gene>
    <name evidence="2" type="ORF">IPJ48_10035</name>
</gene>
<dbReference type="InterPro" id="IPR014710">
    <property type="entry name" value="RmlC-like_jellyroll"/>
</dbReference>
<evidence type="ECO:0000313" key="3">
    <source>
        <dbReference type="Proteomes" id="UP000886602"/>
    </source>
</evidence>
<proteinExistence type="predicted"/>
<dbReference type="InterPro" id="IPR018490">
    <property type="entry name" value="cNMP-bd_dom_sf"/>
</dbReference>
<dbReference type="SUPFAM" id="SSF51206">
    <property type="entry name" value="cAMP-binding domain-like"/>
    <property type="match status" value="1"/>
</dbReference>
<dbReference type="InterPro" id="IPR000595">
    <property type="entry name" value="cNMP-bd_dom"/>
</dbReference>
<sequence>MKNMLALSAHLPEFTFAPGEVVVREGGSAGGIWILVSGALQVRKGDVVVNAINRPGALVGEISVLLGTNYGATVEATASSLLRFAADGEALLASDPDISRLVAMGLAERLNFVTTYLADLKHQYGDAPGLAMVSDVLNELAHRQKALARPGSARDPDPAH</sequence>
<dbReference type="Gene3D" id="2.60.120.10">
    <property type="entry name" value="Jelly Rolls"/>
    <property type="match status" value="1"/>
</dbReference>
<comment type="caution">
    <text evidence="2">The sequence shown here is derived from an EMBL/GenBank/DDBJ whole genome shotgun (WGS) entry which is preliminary data.</text>
</comment>